<dbReference type="PATRIC" id="fig|1137280.3.peg.864"/>
<organism evidence="1 2">
    <name type="scientific">Marinobacter nitratireducens</name>
    <dbReference type="NCBI Taxonomy" id="1137280"/>
    <lineage>
        <taxon>Bacteria</taxon>
        <taxon>Pseudomonadati</taxon>
        <taxon>Pseudomonadota</taxon>
        <taxon>Gammaproteobacteria</taxon>
        <taxon>Pseudomonadales</taxon>
        <taxon>Marinobacteraceae</taxon>
        <taxon>Marinobacter</taxon>
    </lineage>
</organism>
<reference evidence="1 2" key="1">
    <citation type="submission" date="2012-12" db="EMBL/GenBank/DDBJ databases">
        <title>Genome assembly of Marinobacter sp. AK21.</title>
        <authorList>
            <person name="Khatri I."/>
            <person name="Kumar R."/>
            <person name="Vaidya B."/>
            <person name="Subramanian S."/>
            <person name="Pinnaka A."/>
        </authorList>
    </citation>
    <scope>NUCLEOTIDE SEQUENCE [LARGE SCALE GENOMIC DNA]</scope>
    <source>
        <strain evidence="1 2">AK21</strain>
    </source>
</reference>
<evidence type="ECO:0000313" key="2">
    <source>
        <dbReference type="Proteomes" id="UP000035057"/>
    </source>
</evidence>
<accession>A0A072N3V6</accession>
<dbReference type="CDD" id="cd03443">
    <property type="entry name" value="PaaI_thioesterase"/>
    <property type="match status" value="1"/>
</dbReference>
<dbReference type="EMBL" id="ANIE01000003">
    <property type="protein sequence ID" value="KEF32414.1"/>
    <property type="molecule type" value="Genomic_DNA"/>
</dbReference>
<dbReference type="SUPFAM" id="SSF54637">
    <property type="entry name" value="Thioesterase/thiol ester dehydrase-isomerase"/>
    <property type="match status" value="1"/>
</dbReference>
<dbReference type="InterPro" id="IPR027961">
    <property type="entry name" value="DUF4442"/>
</dbReference>
<keyword evidence="2" id="KW-1185">Reference proteome</keyword>
<evidence type="ECO:0008006" key="3">
    <source>
        <dbReference type="Google" id="ProtNLM"/>
    </source>
</evidence>
<proteinExistence type="predicted"/>
<dbReference type="Pfam" id="PF14539">
    <property type="entry name" value="DUF4442"/>
    <property type="match status" value="1"/>
</dbReference>
<sequence length="196" mass="21349">MIPLQRQHWSSFMALIDNLIGATGSFIAGTDSQATLASPLEWLKKTGGYAAVNRIIGFSIPFAPRNGFSVEEIKPGYVRARIKLKGNKNHFGSLYAGAYFLVAEIPGGVLTLFDLGPAYTPILKEMTLQFLQPANSDVTVEFSLTKQDVASILADADATGRAKFSLEGQLRDEQGNHVATSIAHYRVRKKGFKQTA</sequence>
<evidence type="ECO:0000313" key="1">
    <source>
        <dbReference type="EMBL" id="KEF32414.1"/>
    </source>
</evidence>
<name>A0A072N3V6_9GAMM</name>
<dbReference type="AlphaFoldDB" id="A0A072N3V6"/>
<dbReference type="STRING" id="1137280.D777_01048"/>
<protein>
    <recommendedName>
        <fullName evidence="3">Histone acetyltransferase HPA2</fullName>
    </recommendedName>
</protein>
<dbReference type="InterPro" id="IPR029069">
    <property type="entry name" value="HotDog_dom_sf"/>
</dbReference>
<gene>
    <name evidence="1" type="ORF">D777_01048</name>
</gene>
<dbReference type="Gene3D" id="3.10.129.10">
    <property type="entry name" value="Hotdog Thioesterase"/>
    <property type="match status" value="1"/>
</dbReference>
<comment type="caution">
    <text evidence="1">The sequence shown here is derived from an EMBL/GenBank/DDBJ whole genome shotgun (WGS) entry which is preliminary data.</text>
</comment>
<dbReference type="Proteomes" id="UP000035057">
    <property type="component" value="Unassembled WGS sequence"/>
</dbReference>